<gene>
    <name evidence="1" type="ORF">HU758_014340</name>
</gene>
<accession>A0ACC5UPJ6</accession>
<comment type="caution">
    <text evidence="1">The sequence shown here is derived from an EMBL/GenBank/DDBJ whole genome shotgun (WGS) entry which is preliminary data.</text>
</comment>
<protein>
    <submittedName>
        <fullName evidence="1">Uncharacterized protein</fullName>
    </submittedName>
</protein>
<evidence type="ECO:0000313" key="2">
    <source>
        <dbReference type="Proteomes" id="UP000624243"/>
    </source>
</evidence>
<name>A0ACC5UPJ6_9PSED</name>
<dbReference type="Proteomes" id="UP000624243">
    <property type="component" value="Unassembled WGS sequence"/>
</dbReference>
<sequence>MKTKNISAKKAKVKGSRKYFPPPSTGNMYATKYPEISLSAGFIETAVTVVLLSFAAEDIII</sequence>
<proteinExistence type="predicted"/>
<evidence type="ECO:0000313" key="1">
    <source>
        <dbReference type="EMBL" id="MBV4516373.1"/>
    </source>
</evidence>
<reference evidence="1 2" key="1">
    <citation type="journal article" date="2020" name="Microorganisms">
        <title>Reliable Identification of Environmental Pseudomonas Isolates Using the rpoD Gene.</title>
        <authorList>
            <consortium name="The Broad Institute Genome Sequencing Platform"/>
            <person name="Girard L."/>
            <person name="Lood C."/>
            <person name="Rokni-Zadeh H."/>
            <person name="van Noort V."/>
            <person name="Lavigne R."/>
            <person name="De Mot R."/>
        </authorList>
    </citation>
    <scope>NUCLEOTIDE SEQUENCE [LARGE SCALE GENOMIC DNA]</scope>
    <source>
        <strain evidence="1 2">RW1P2</strain>
    </source>
</reference>
<dbReference type="EMBL" id="JABWSB020000008">
    <property type="protein sequence ID" value="MBV4516373.1"/>
    <property type="molecule type" value="Genomic_DNA"/>
</dbReference>
<organism evidence="1 2">
    <name type="scientific">Pseudomonas kurunegalensis</name>
    <dbReference type="NCBI Taxonomy" id="485880"/>
    <lineage>
        <taxon>Bacteria</taxon>
        <taxon>Pseudomonadati</taxon>
        <taxon>Pseudomonadota</taxon>
        <taxon>Gammaproteobacteria</taxon>
        <taxon>Pseudomonadales</taxon>
        <taxon>Pseudomonadaceae</taxon>
        <taxon>Pseudomonas</taxon>
    </lineage>
</organism>
<keyword evidence="2" id="KW-1185">Reference proteome</keyword>